<keyword evidence="5" id="KW-1185">Reference proteome</keyword>
<protein>
    <submittedName>
        <fullName evidence="4">Non-homologous end-joining DNA ligase</fullName>
        <ecNumber evidence="4">6.5.1.1</ecNumber>
    </submittedName>
</protein>
<dbReference type="PANTHER" id="PTHR42705:SF2">
    <property type="entry name" value="BIFUNCTIONAL NON-HOMOLOGOUS END JOINING PROTEIN LIGD"/>
    <property type="match status" value="1"/>
</dbReference>
<dbReference type="Gene3D" id="3.90.920.10">
    <property type="entry name" value="DNA primase, PRIM domain"/>
    <property type="match status" value="1"/>
</dbReference>
<dbReference type="EMBL" id="JAPFQL010000029">
    <property type="protein sequence ID" value="MDC5697262.1"/>
    <property type="molecule type" value="Genomic_DNA"/>
</dbReference>
<gene>
    <name evidence="4" type="primary">ligD</name>
    <name evidence="4" type="ORF">OO014_08325</name>
</gene>
<evidence type="ECO:0000256" key="1">
    <source>
        <dbReference type="SAM" id="MobiDB-lite"/>
    </source>
</evidence>
<dbReference type="NCBIfam" id="TIGR02777">
    <property type="entry name" value="LigD_PE_dom"/>
    <property type="match status" value="1"/>
</dbReference>
<feature type="domain" description="DNA ligase D polymerase" evidence="3">
    <location>
        <begin position="276"/>
        <end position="531"/>
    </location>
</feature>
<dbReference type="InterPro" id="IPR014145">
    <property type="entry name" value="LigD_pol_dom"/>
</dbReference>
<keyword evidence="4" id="KW-0436">Ligase</keyword>
<accession>A0ABT5GGL6</accession>
<feature type="region of interest" description="Disordered" evidence="1">
    <location>
        <begin position="1"/>
        <end position="42"/>
    </location>
</feature>
<dbReference type="InterPro" id="IPR052171">
    <property type="entry name" value="NHEJ_LigD"/>
</dbReference>
<dbReference type="Proteomes" id="UP001150259">
    <property type="component" value="Unassembled WGS sequence"/>
</dbReference>
<dbReference type="PANTHER" id="PTHR42705">
    <property type="entry name" value="BIFUNCTIONAL NON-HOMOLOGOUS END JOINING PROTEIN LIGD"/>
    <property type="match status" value="1"/>
</dbReference>
<sequence length="545" mass="61369">MPADPHELLEPYRRKRDFGRTPEPSGDRSGTANQAGSDGDRRFVVQRHRARRLHYDFRLEIDGVLASWAVPRGPTLDPDVRRLAVHVEDHPMAYELFEGVIPAGEYGGGDVIVWDRGTWRPADTDDPDDPAEAVRRGELHLDLVGERLRGRFVLVRTGRDGASSGSTGKEQWLLLHKRDSDAVAGWDAEDHPTSVLSGRTNDEVKAAPDRVWRSDLPAEQASVPVGETVDGPSEDELTALADLGRQGTWEVHGRRLKVTNLDKVLFPPREGEEPVTKRELLAYAARIAPVLLPYLRGRALNMHRYPDGAARKGFWHKEVPDHAPDWVARWRNPEADPDETQFYVVVDEPATLVWVAGFGALEWHPWTSPTEAPDRPSYVLFDIDPGERTAWGEVVELARLHRTAFEHLGLRAYPKLTGKRGIQVWVPISRGPSFDETREWAERVSRTVGAIHPDLVSWKWQKRERGGLARLDYTQNAVNKTLVAPYSPRAAAGAPVSAPITWDELDDPDLRPDRFTIRSILDRVDERGDLFRGALAQDQQLPILR</sequence>
<organism evidence="4 5">
    <name type="scientific">Intrasporangium calvum</name>
    <dbReference type="NCBI Taxonomy" id="53358"/>
    <lineage>
        <taxon>Bacteria</taxon>
        <taxon>Bacillati</taxon>
        <taxon>Actinomycetota</taxon>
        <taxon>Actinomycetes</taxon>
        <taxon>Micrococcales</taxon>
        <taxon>Intrasporangiaceae</taxon>
        <taxon>Intrasporangium</taxon>
    </lineage>
</organism>
<reference evidence="4 5" key="1">
    <citation type="submission" date="2022-11" db="EMBL/GenBank/DDBJ databases">
        <title>Anaerobic phenanthrene biodegradation by a DNRA strain PheN6.</title>
        <authorList>
            <person name="Zhang Z."/>
        </authorList>
    </citation>
    <scope>NUCLEOTIDE SEQUENCE [LARGE SCALE GENOMIC DNA]</scope>
    <source>
        <strain evidence="4 5">PheN6</strain>
    </source>
</reference>
<proteinExistence type="predicted"/>
<dbReference type="InterPro" id="IPR014144">
    <property type="entry name" value="LigD_PE_domain"/>
</dbReference>
<dbReference type="GO" id="GO:0003910">
    <property type="term" value="F:DNA ligase (ATP) activity"/>
    <property type="evidence" value="ECO:0007669"/>
    <property type="project" value="UniProtKB-EC"/>
</dbReference>
<feature type="domain" description="DNA ligase D 3'-phosphoesterase" evidence="2">
    <location>
        <begin position="46"/>
        <end position="156"/>
    </location>
</feature>
<evidence type="ECO:0000313" key="5">
    <source>
        <dbReference type="Proteomes" id="UP001150259"/>
    </source>
</evidence>
<comment type="caution">
    <text evidence="4">The sequence shown here is derived from an EMBL/GenBank/DDBJ whole genome shotgun (WGS) entry which is preliminary data.</text>
</comment>
<dbReference type="Pfam" id="PF21686">
    <property type="entry name" value="LigD_Prim-Pol"/>
    <property type="match status" value="1"/>
</dbReference>
<evidence type="ECO:0000259" key="2">
    <source>
        <dbReference type="Pfam" id="PF13298"/>
    </source>
</evidence>
<dbReference type="Pfam" id="PF13298">
    <property type="entry name" value="LigD_N"/>
    <property type="match status" value="1"/>
</dbReference>
<dbReference type="NCBIfam" id="TIGR02778">
    <property type="entry name" value="ligD_pol"/>
    <property type="match status" value="1"/>
</dbReference>
<dbReference type="EC" id="6.5.1.1" evidence="4"/>
<evidence type="ECO:0000259" key="3">
    <source>
        <dbReference type="Pfam" id="PF21686"/>
    </source>
</evidence>
<evidence type="ECO:0000313" key="4">
    <source>
        <dbReference type="EMBL" id="MDC5697262.1"/>
    </source>
</evidence>
<dbReference type="RefSeq" id="WP_272461839.1">
    <property type="nucleotide sequence ID" value="NZ_JAPFQL010000029.1"/>
</dbReference>
<feature type="compositionally biased region" description="Basic and acidic residues" evidence="1">
    <location>
        <begin position="1"/>
        <end position="12"/>
    </location>
</feature>
<name>A0ABT5GGL6_9MICO</name>